<dbReference type="GO" id="GO:0030488">
    <property type="term" value="P:tRNA methylation"/>
    <property type="evidence" value="ECO:0007669"/>
    <property type="project" value="InterPro"/>
</dbReference>
<evidence type="ECO:0000256" key="1">
    <source>
        <dbReference type="ARBA" id="ARBA00005265"/>
    </source>
</evidence>
<evidence type="ECO:0000256" key="5">
    <source>
        <dbReference type="ARBA" id="ARBA00022694"/>
    </source>
</evidence>
<dbReference type="EC" id="2.1.1.225" evidence="12"/>
<evidence type="ECO:0000256" key="12">
    <source>
        <dbReference type="RuleBase" id="RU367103"/>
    </source>
</evidence>
<dbReference type="InterPro" id="IPR022776">
    <property type="entry name" value="TRM13/UPF0224_CHHC_Znf_dom"/>
</dbReference>
<proteinExistence type="inferred from homology"/>
<comment type="catalytic activity">
    <reaction evidence="10 12">
        <text>cytidine(4) in tRNA(Gly)(GCC) + S-adenosyl-L-methionine = 2'-O-methylcytidine(4) in tRNA(Gly)(GCC) + S-adenosyl-L-homocysteine + H(+)</text>
        <dbReference type="Rhea" id="RHEA:43192"/>
        <dbReference type="Rhea" id="RHEA-COMP:10399"/>
        <dbReference type="Rhea" id="RHEA-COMP:10400"/>
        <dbReference type="ChEBI" id="CHEBI:15378"/>
        <dbReference type="ChEBI" id="CHEBI:57856"/>
        <dbReference type="ChEBI" id="CHEBI:59789"/>
        <dbReference type="ChEBI" id="CHEBI:74495"/>
        <dbReference type="ChEBI" id="CHEBI:82748"/>
        <dbReference type="EC" id="2.1.1.225"/>
    </reaction>
</comment>
<dbReference type="PANTHER" id="PTHR12998:SF0">
    <property type="entry name" value="TRNA:M(4)X MODIFICATION ENZYME TRM13 HOMOLOG"/>
    <property type="match status" value="1"/>
</dbReference>
<keyword evidence="3 12" id="KW-0808">Transferase</keyword>
<name>A0AAW1PTW8_9CHLO</name>
<feature type="compositionally biased region" description="Low complexity" evidence="13">
    <location>
        <begin position="366"/>
        <end position="376"/>
    </location>
</feature>
<evidence type="ECO:0000256" key="7">
    <source>
        <dbReference type="ARBA" id="ARBA00022771"/>
    </source>
</evidence>
<dbReference type="Pfam" id="PF05253">
    <property type="entry name" value="zf-U11-48K"/>
    <property type="match status" value="1"/>
</dbReference>
<protein>
    <recommendedName>
        <fullName evidence="12">tRNA:m(4)X modification enzyme TRM13</fullName>
        <ecNumber evidence="12">2.1.1.225</ecNumber>
    </recommendedName>
</protein>
<feature type="region of interest" description="Disordered" evidence="13">
    <location>
        <begin position="366"/>
        <end position="386"/>
    </location>
</feature>
<evidence type="ECO:0000256" key="10">
    <source>
        <dbReference type="ARBA" id="ARBA00048635"/>
    </source>
</evidence>
<evidence type="ECO:0000313" key="15">
    <source>
        <dbReference type="EMBL" id="KAK9813423.1"/>
    </source>
</evidence>
<comment type="catalytic activity">
    <reaction evidence="9 12">
        <text>cytidine(4) in tRNA(Pro) + S-adenosyl-L-methionine = 2'-O-methylcytidine(4) in tRNA(Pro) + S-adenosyl-L-homocysteine + H(+)</text>
        <dbReference type="Rhea" id="RHEA:32767"/>
        <dbReference type="Rhea" id="RHEA-COMP:10397"/>
        <dbReference type="Rhea" id="RHEA-COMP:10398"/>
        <dbReference type="ChEBI" id="CHEBI:15378"/>
        <dbReference type="ChEBI" id="CHEBI:57856"/>
        <dbReference type="ChEBI" id="CHEBI:59789"/>
        <dbReference type="ChEBI" id="CHEBI:74495"/>
        <dbReference type="ChEBI" id="CHEBI:82748"/>
        <dbReference type="EC" id="2.1.1.225"/>
    </reaction>
</comment>
<evidence type="ECO:0000256" key="3">
    <source>
        <dbReference type="ARBA" id="ARBA00022679"/>
    </source>
</evidence>
<keyword evidence="4 12" id="KW-0949">S-adenosyl-L-methionine</keyword>
<dbReference type="Pfam" id="PF11722">
    <property type="entry name" value="zf-TRM13_CCCH"/>
    <property type="match status" value="1"/>
</dbReference>
<dbReference type="EMBL" id="JALJOQ010000005">
    <property type="protein sequence ID" value="KAK9813423.1"/>
    <property type="molecule type" value="Genomic_DNA"/>
</dbReference>
<organism evidence="15 16">
    <name type="scientific">Symbiochloris irregularis</name>
    <dbReference type="NCBI Taxonomy" id="706552"/>
    <lineage>
        <taxon>Eukaryota</taxon>
        <taxon>Viridiplantae</taxon>
        <taxon>Chlorophyta</taxon>
        <taxon>core chlorophytes</taxon>
        <taxon>Trebouxiophyceae</taxon>
        <taxon>Trebouxiales</taxon>
        <taxon>Trebouxiaceae</taxon>
        <taxon>Symbiochloris</taxon>
    </lineage>
</organism>
<gene>
    <name evidence="15" type="ORF">WJX73_007811</name>
</gene>
<evidence type="ECO:0000256" key="2">
    <source>
        <dbReference type="ARBA" id="ARBA00022603"/>
    </source>
</evidence>
<dbReference type="GO" id="GO:0106050">
    <property type="term" value="F:tRNA 2'-O-methyltransferase activity"/>
    <property type="evidence" value="ECO:0007669"/>
    <property type="project" value="UniProtKB-UniRule"/>
</dbReference>
<keyword evidence="6 12" id="KW-0479">Metal-binding</keyword>
<feature type="domain" description="CHHC U11-48K-type" evidence="14">
    <location>
        <begin position="48"/>
        <end position="75"/>
    </location>
</feature>
<sequence length="440" mass="48059">MTTSDSPQLQCQHYLPKKRRNCNFLANTGEQYCGNHLILHAPGAAADRRACPYDSNHIVWSKDLQRHIERCPTRVQQLKKEGQPWHCAGCNARVPPSTGAAVVSEPSANHDVLQIILKLRVLLEQVQPPGGRTAVLLPAECKNLMQPSFERPSDAKHLRQQASIVGHMQAAGLLQGGDDSTPVYMELGSGKGYLTDMAAAAFRIRLALLLDTGSFRHKADRTLRKVKGLEFVRVRTDLQDFCPPLHPMLAGDNASRPWVGMGKHLCGAATDFALRLCMQRCHQGLEGSGVSTLDGCSRQSQQSNTQESRCRGLAIAPCCHHRCTWEHYVNQAWMVQQGIGPSEFAVLCWMTGWAVCKPGRSSTCAQASNPPSSASPEGSLPGLSTEPEGFQAEGVRLSAFGTGIVPTLWYEVMEANAALFGGLQVKRQLGRVPFEMGILC</sequence>
<evidence type="ECO:0000256" key="4">
    <source>
        <dbReference type="ARBA" id="ARBA00022691"/>
    </source>
</evidence>
<dbReference type="InterPro" id="IPR021721">
    <property type="entry name" value="Znf_CCCH-type_TRM13"/>
</dbReference>
<keyword evidence="2 12" id="KW-0489">Methyltransferase</keyword>
<keyword evidence="16" id="KW-1185">Reference proteome</keyword>
<evidence type="ECO:0000313" key="16">
    <source>
        <dbReference type="Proteomes" id="UP001465755"/>
    </source>
</evidence>
<evidence type="ECO:0000256" key="9">
    <source>
        <dbReference type="ARBA" id="ARBA00048165"/>
    </source>
</evidence>
<accession>A0AAW1PTW8</accession>
<evidence type="ECO:0000256" key="8">
    <source>
        <dbReference type="ARBA" id="ARBA00022833"/>
    </source>
</evidence>
<evidence type="ECO:0000256" key="13">
    <source>
        <dbReference type="SAM" id="MobiDB-lite"/>
    </source>
</evidence>
<reference evidence="15 16" key="1">
    <citation type="journal article" date="2024" name="Nat. Commun.">
        <title>Phylogenomics reveals the evolutionary origins of lichenization in chlorophyte algae.</title>
        <authorList>
            <person name="Puginier C."/>
            <person name="Libourel C."/>
            <person name="Otte J."/>
            <person name="Skaloud P."/>
            <person name="Haon M."/>
            <person name="Grisel S."/>
            <person name="Petersen M."/>
            <person name="Berrin J.G."/>
            <person name="Delaux P.M."/>
            <person name="Dal Grande F."/>
            <person name="Keller J."/>
        </authorList>
    </citation>
    <scope>NUCLEOTIDE SEQUENCE [LARGE SCALE GENOMIC DNA]</scope>
    <source>
        <strain evidence="15 16">SAG 2036</strain>
    </source>
</reference>
<comment type="function">
    <text evidence="12">tRNA methylase which 2'-O-methylates cytidine(4) in tRNA(Pro) and tRNA(Gly)(GCC), and adenosine(4) in tRNA(His).</text>
</comment>
<keyword evidence="8 12" id="KW-0862">Zinc</keyword>
<evidence type="ECO:0000256" key="6">
    <source>
        <dbReference type="ARBA" id="ARBA00022723"/>
    </source>
</evidence>
<dbReference type="GO" id="GO:0008270">
    <property type="term" value="F:zinc ion binding"/>
    <property type="evidence" value="ECO:0007669"/>
    <property type="project" value="UniProtKB-KW"/>
</dbReference>
<evidence type="ECO:0000256" key="11">
    <source>
        <dbReference type="ARBA" id="ARBA00049393"/>
    </source>
</evidence>
<keyword evidence="5 12" id="KW-0819">tRNA processing</keyword>
<dbReference type="InterPro" id="IPR007871">
    <property type="entry name" value="Methyltransferase_TRM13"/>
</dbReference>
<dbReference type="Proteomes" id="UP001465755">
    <property type="component" value="Unassembled WGS sequence"/>
</dbReference>
<dbReference type="Pfam" id="PF05206">
    <property type="entry name" value="TRM13"/>
    <property type="match status" value="1"/>
</dbReference>
<evidence type="ECO:0000259" key="14">
    <source>
        <dbReference type="PROSITE" id="PS51800"/>
    </source>
</evidence>
<dbReference type="PROSITE" id="PS51800">
    <property type="entry name" value="ZF_CHHC_U11_48K"/>
    <property type="match status" value="1"/>
</dbReference>
<dbReference type="InterPro" id="IPR039044">
    <property type="entry name" value="Trm13"/>
</dbReference>
<comment type="catalytic activity">
    <reaction evidence="11 12">
        <text>adenosine(4) in tRNA(His) + S-adenosyl-L-methionine = 2'-O-methyladenosine(4) in tRNA(His) + S-adenosyl-L-homocysteine + H(+)</text>
        <dbReference type="Rhea" id="RHEA:43196"/>
        <dbReference type="Rhea" id="RHEA-COMP:10401"/>
        <dbReference type="Rhea" id="RHEA-COMP:10402"/>
        <dbReference type="ChEBI" id="CHEBI:15378"/>
        <dbReference type="ChEBI" id="CHEBI:57856"/>
        <dbReference type="ChEBI" id="CHEBI:59789"/>
        <dbReference type="ChEBI" id="CHEBI:74411"/>
        <dbReference type="ChEBI" id="CHEBI:74477"/>
        <dbReference type="EC" id="2.1.1.225"/>
    </reaction>
</comment>
<keyword evidence="7 12" id="KW-0863">Zinc-finger</keyword>
<comment type="similarity">
    <text evidence="1 12">Belongs to the methyltransferase TRM13 family.</text>
</comment>
<comment type="caution">
    <text evidence="15">The sequence shown here is derived from an EMBL/GenBank/DDBJ whole genome shotgun (WGS) entry which is preliminary data.</text>
</comment>
<dbReference type="PANTHER" id="PTHR12998">
    <property type="entry name" value="TRNA:M(4)X MODIFICATION ENZYME TRM13 HOMOLOG"/>
    <property type="match status" value="1"/>
</dbReference>
<dbReference type="AlphaFoldDB" id="A0AAW1PTW8"/>